<feature type="compositionally biased region" description="Low complexity" evidence="1">
    <location>
        <begin position="251"/>
        <end position="263"/>
    </location>
</feature>
<feature type="compositionally biased region" description="Low complexity" evidence="1">
    <location>
        <begin position="207"/>
        <end position="221"/>
    </location>
</feature>
<dbReference type="eggNOG" id="ENOG502SFF0">
    <property type="taxonomic scope" value="Eukaryota"/>
</dbReference>
<feature type="region of interest" description="Disordered" evidence="1">
    <location>
        <begin position="399"/>
        <end position="546"/>
    </location>
</feature>
<feature type="region of interest" description="Disordered" evidence="1">
    <location>
        <begin position="207"/>
        <end position="330"/>
    </location>
</feature>
<dbReference type="AlphaFoldDB" id="A0A061H6H7"/>
<dbReference type="EMBL" id="KE361638">
    <property type="protein sequence ID" value="EPQ27605.1"/>
    <property type="molecule type" value="Genomic_DNA"/>
</dbReference>
<dbReference type="GeneID" id="19318843"/>
<reference evidence="2 3" key="1">
    <citation type="journal article" date="2013" name="Plant Cell">
        <title>The transition from a phytopathogenic smut ancestor to an anamorphic biocontrol agent deciphered by comparative whole-genome analysis.</title>
        <authorList>
            <person name="Lefebvre F."/>
            <person name="Joly D.L."/>
            <person name="Labbe C."/>
            <person name="Teichmann B."/>
            <person name="Linning R."/>
            <person name="Belzile F."/>
            <person name="Bakkeren G."/>
            <person name="Belanger R.R."/>
        </authorList>
    </citation>
    <scope>NUCLEOTIDE SEQUENCE [LARGE SCALE GENOMIC DNA]</scope>
    <source>
        <strain evidence="2 3">PF-1</strain>
    </source>
</reference>
<dbReference type="KEGG" id="pfp:PFL1_04743"/>
<evidence type="ECO:0000313" key="2">
    <source>
        <dbReference type="EMBL" id="EPQ27605.1"/>
    </source>
</evidence>
<proteinExistence type="predicted"/>
<evidence type="ECO:0000313" key="3">
    <source>
        <dbReference type="Proteomes" id="UP000053664"/>
    </source>
</evidence>
<feature type="compositionally biased region" description="Polar residues" evidence="1">
    <location>
        <begin position="30"/>
        <end position="39"/>
    </location>
</feature>
<feature type="region of interest" description="Disordered" evidence="1">
    <location>
        <begin position="1"/>
        <end position="193"/>
    </location>
</feature>
<gene>
    <name evidence="2" type="ORF">PFL1_04743</name>
</gene>
<feature type="compositionally biased region" description="Polar residues" evidence="1">
    <location>
        <begin position="464"/>
        <end position="478"/>
    </location>
</feature>
<dbReference type="Proteomes" id="UP000053664">
    <property type="component" value="Unassembled WGS sequence"/>
</dbReference>
<dbReference type="OrthoDB" id="2538032at2759"/>
<dbReference type="HOGENOM" id="CLU_342285_0_0_1"/>
<feature type="region of interest" description="Disordered" evidence="1">
    <location>
        <begin position="651"/>
        <end position="673"/>
    </location>
</feature>
<feature type="compositionally biased region" description="Low complexity" evidence="1">
    <location>
        <begin position="399"/>
        <end position="412"/>
    </location>
</feature>
<accession>A0A061H6H7</accession>
<sequence>MVSPESTVPTAVPVAAKIEPSVRRAKPLELSTSPHSNLSEPEADNEQLDEVFSNPDTADLGYRSDGTGATSPGPNSPGPSSPLSRSVLTSALASKSAQMADDAPSTSPPALRLHALPAFSKPAGANGSDAAAAHESQPSLVGSQAQSPQTPTSVVGGVRRDAAATSARRHSANVASLPGPGALPAANDLPADPVDASTVSRLFAHPPAASPILSPASVASPPRTPGFSPRPGAAGQPLGSPTTERSSLFFRPSRSATRPSSPDARSRGDASAPLSPLPSMSAARAADRPTSSSSTVSGLGALSSPSAAAATGSMPLSASASASSQSIFERDIEHRDASHIMSKQEAIDVAIPSVLDDAVEAIIEDGTEQIEVVAPQTPAPPLPLSSVALSVHSNANSPAMSSAIPSPPVAASGQFEAPPGSMAAQIAERLAPRQSAASASDEVRQSGSAMRSRGGVHSPGSDMGSVTSLRSRSPQASASRGVREVLDTSPARSSRASASPTPGPHASLAAAVSQASRAASATASAPIGGPSLSQQQQQQQLPAASSAFVTPTATAFPSLPLPNPYRSSSPNLAALSVPMMTASMSDVGRPAASSLSIDGAIISGAEAASLDHSLDSLADVIAASDAEEAASPYVPRSPAFYNYASGASSPTMEKHKIRKGKGSGDGRINPPGGLGTMPGGLGVFDGGENGSLMALSSGAPSPSQEAKRRLSFFSYADIINRNAGEVMDFEGVVRQAAERDDLQHGYPGGHSKQASSASQIAGAGGTQMSRSASTSAADQRRTAGGARLSSISGINTPLRGRRDVLENQALSNRLESLTLANNPAQPQQ</sequence>
<feature type="compositionally biased region" description="Low complexity" evidence="1">
    <location>
        <begin position="177"/>
        <end position="193"/>
    </location>
</feature>
<feature type="compositionally biased region" description="Polar residues" evidence="1">
    <location>
        <begin position="768"/>
        <end position="777"/>
    </location>
</feature>
<feature type="compositionally biased region" description="Low complexity" evidence="1">
    <location>
        <begin position="488"/>
        <end position="546"/>
    </location>
</feature>
<evidence type="ECO:0000256" key="1">
    <source>
        <dbReference type="SAM" id="MobiDB-lite"/>
    </source>
</evidence>
<feature type="compositionally biased region" description="Low complexity" evidence="1">
    <location>
        <begin position="270"/>
        <end position="284"/>
    </location>
</feature>
<protein>
    <submittedName>
        <fullName evidence="2">Uncharacterized protein</fullName>
    </submittedName>
</protein>
<feature type="region of interest" description="Disordered" evidence="1">
    <location>
        <begin position="742"/>
        <end position="806"/>
    </location>
</feature>
<feature type="compositionally biased region" description="Low complexity" evidence="1">
    <location>
        <begin position="123"/>
        <end position="133"/>
    </location>
</feature>
<feature type="compositionally biased region" description="Polar residues" evidence="1">
    <location>
        <begin position="86"/>
        <end position="97"/>
    </location>
</feature>
<feature type="compositionally biased region" description="Low complexity" evidence="1">
    <location>
        <begin position="297"/>
        <end position="326"/>
    </location>
</feature>
<organism evidence="2 3">
    <name type="scientific">Pseudozyma flocculosa PF-1</name>
    <dbReference type="NCBI Taxonomy" id="1277687"/>
    <lineage>
        <taxon>Eukaryota</taxon>
        <taxon>Fungi</taxon>
        <taxon>Dikarya</taxon>
        <taxon>Basidiomycota</taxon>
        <taxon>Ustilaginomycotina</taxon>
        <taxon>Ustilaginomycetes</taxon>
        <taxon>Ustilaginales</taxon>
        <taxon>Ustilaginaceae</taxon>
        <taxon>Pseudozyma</taxon>
    </lineage>
</organism>
<dbReference type="RefSeq" id="XP_007880462.1">
    <property type="nucleotide sequence ID" value="XM_007882271.1"/>
</dbReference>
<feature type="compositionally biased region" description="Polar residues" evidence="1">
    <location>
        <begin position="136"/>
        <end position="153"/>
    </location>
</feature>
<name>A0A061H6H7_9BASI</name>